<gene>
    <name evidence="2" type="ORF">S06H3_41491</name>
</gene>
<feature type="non-terminal residue" evidence="2">
    <location>
        <position position="151"/>
    </location>
</feature>
<dbReference type="PROSITE" id="PS51831">
    <property type="entry name" value="HD"/>
    <property type="match status" value="1"/>
</dbReference>
<reference evidence="2" key="1">
    <citation type="journal article" date="2014" name="Front. Microbiol.">
        <title>High frequency of phylogenetically diverse reductive dehalogenase-homologous genes in deep subseafloor sedimentary metagenomes.</title>
        <authorList>
            <person name="Kawai M."/>
            <person name="Futagami T."/>
            <person name="Toyoda A."/>
            <person name="Takaki Y."/>
            <person name="Nishi S."/>
            <person name="Hori S."/>
            <person name="Arai W."/>
            <person name="Tsubouchi T."/>
            <person name="Morono Y."/>
            <person name="Uchiyama I."/>
            <person name="Ito T."/>
            <person name="Fujiyama A."/>
            <person name="Inagaki F."/>
            <person name="Takami H."/>
        </authorList>
    </citation>
    <scope>NUCLEOTIDE SEQUENCE</scope>
    <source>
        <strain evidence="2">Expedition CK06-06</strain>
    </source>
</reference>
<dbReference type="GO" id="GO:0005886">
    <property type="term" value="C:plasma membrane"/>
    <property type="evidence" value="ECO:0007669"/>
    <property type="project" value="TreeGrafter"/>
</dbReference>
<protein>
    <recommendedName>
        <fullName evidence="1">HD domain-containing protein</fullName>
    </recommendedName>
</protein>
<dbReference type="Pfam" id="PF13328">
    <property type="entry name" value="HD_4"/>
    <property type="match status" value="1"/>
</dbReference>
<dbReference type="AlphaFoldDB" id="X1QQ86"/>
<organism evidence="2">
    <name type="scientific">marine sediment metagenome</name>
    <dbReference type="NCBI Taxonomy" id="412755"/>
    <lineage>
        <taxon>unclassified sequences</taxon>
        <taxon>metagenomes</taxon>
        <taxon>ecological metagenomes</taxon>
    </lineage>
</organism>
<evidence type="ECO:0000313" key="2">
    <source>
        <dbReference type="EMBL" id="GAI45434.1"/>
    </source>
</evidence>
<proteinExistence type="predicted"/>
<dbReference type="EMBL" id="BARV01025575">
    <property type="protein sequence ID" value="GAI45434.1"/>
    <property type="molecule type" value="Genomic_DNA"/>
</dbReference>
<name>X1QQ86_9ZZZZ</name>
<dbReference type="InterPro" id="IPR006674">
    <property type="entry name" value="HD_domain"/>
</dbReference>
<feature type="domain" description="HD" evidence="1">
    <location>
        <begin position="44"/>
        <end position="151"/>
    </location>
</feature>
<dbReference type="PANTHER" id="PTHR21262:SF31">
    <property type="entry name" value="GTP PYROPHOSPHOKINASE"/>
    <property type="match status" value="1"/>
</dbReference>
<sequence>MGFEQLLEKVQEYLPPEKIAMVEAGYNFAEKAHEGQVRKSGEPYLEHPLQVALTLAELQLDAASLAAALLHDVPENCGIPISQIKAEFGLEVAGLVDGTTKLGRLSLPTPEELALQGGIATIESQAENLRKMLVAMAEDLRVVFIKLADRL</sequence>
<accession>X1QQ86</accession>
<evidence type="ECO:0000259" key="1">
    <source>
        <dbReference type="PROSITE" id="PS51831"/>
    </source>
</evidence>
<dbReference type="Gene3D" id="1.10.3210.10">
    <property type="entry name" value="Hypothetical protein af1432"/>
    <property type="match status" value="1"/>
</dbReference>
<dbReference type="PANTHER" id="PTHR21262">
    <property type="entry name" value="GUANOSINE-3',5'-BIS DIPHOSPHATE 3'-PYROPHOSPHOHYDROLASE"/>
    <property type="match status" value="1"/>
</dbReference>
<comment type="caution">
    <text evidence="2">The sequence shown here is derived from an EMBL/GenBank/DDBJ whole genome shotgun (WGS) entry which is preliminary data.</text>
</comment>
<dbReference type="SUPFAM" id="SSF109604">
    <property type="entry name" value="HD-domain/PDEase-like"/>
    <property type="match status" value="1"/>
</dbReference>